<dbReference type="GO" id="GO:0009653">
    <property type="term" value="P:anatomical structure morphogenesis"/>
    <property type="evidence" value="ECO:0007669"/>
    <property type="project" value="TreeGrafter"/>
</dbReference>
<evidence type="ECO:0000256" key="3">
    <source>
        <dbReference type="PROSITE-ProRule" id="PRU00089"/>
    </source>
</evidence>
<evidence type="ECO:0000313" key="6">
    <source>
        <dbReference type="Proteomes" id="UP000275846"/>
    </source>
</evidence>
<dbReference type="InterPro" id="IPR030456">
    <property type="entry name" value="TF_fork_head_CS_2"/>
</dbReference>
<evidence type="ECO:0000259" key="4">
    <source>
        <dbReference type="PROSITE" id="PS50039"/>
    </source>
</evidence>
<dbReference type="InterPro" id="IPR050211">
    <property type="entry name" value="FOX_domain-containing"/>
</dbReference>
<keyword evidence="6" id="KW-1185">Reference proteome</keyword>
<dbReference type="WBParaSite" id="SSLN_0001289501-mRNA-1">
    <property type="protein sequence ID" value="SSLN_0001289501-mRNA-1"/>
    <property type="gene ID" value="SSLN_0001289501"/>
</dbReference>
<dbReference type="GO" id="GO:0005634">
    <property type="term" value="C:nucleus"/>
    <property type="evidence" value="ECO:0007669"/>
    <property type="project" value="UniProtKB-SubCell"/>
</dbReference>
<dbReference type="PANTHER" id="PTHR11829">
    <property type="entry name" value="FORKHEAD BOX PROTEIN"/>
    <property type="match status" value="1"/>
</dbReference>
<reference evidence="5 6" key="2">
    <citation type="submission" date="2018-11" db="EMBL/GenBank/DDBJ databases">
        <authorList>
            <consortium name="Pathogen Informatics"/>
        </authorList>
    </citation>
    <scope>NUCLEOTIDE SEQUENCE [LARGE SCALE GENOMIC DNA]</scope>
    <source>
        <strain evidence="5 6">NST_G2</strain>
    </source>
</reference>
<evidence type="ECO:0000313" key="7">
    <source>
        <dbReference type="WBParaSite" id="SSLN_0001289501-mRNA-1"/>
    </source>
</evidence>
<proteinExistence type="predicted"/>
<dbReference type="PROSITE" id="PS50039">
    <property type="entry name" value="FORK_HEAD_3"/>
    <property type="match status" value="1"/>
</dbReference>
<dbReference type="STRING" id="70667.A0A183T7I0"/>
<dbReference type="PROSITE" id="PS00658">
    <property type="entry name" value="FORK_HEAD_2"/>
    <property type="match status" value="1"/>
</dbReference>
<name>A0A183T7I0_SCHSO</name>
<sequence length="149" mass="16520">MSTKGVFPNHNTHIYFELARLKFYPFPHPHSWQNSIRHALSFNDCFTRVPRPSGETGKGSYWTLHSGALGMFENGSSIRRNRKFVDESRVRRTYTARVLRSPTGAKLLAPPLSEGTAGNGLAALLNVGLAEPIDASEQTFSSKTCVNNP</sequence>
<dbReference type="Proteomes" id="UP000275846">
    <property type="component" value="Unassembled WGS sequence"/>
</dbReference>
<dbReference type="InterPro" id="IPR036390">
    <property type="entry name" value="WH_DNA-bd_sf"/>
</dbReference>
<dbReference type="GO" id="GO:0000981">
    <property type="term" value="F:DNA-binding transcription factor activity, RNA polymerase II-specific"/>
    <property type="evidence" value="ECO:0007669"/>
    <property type="project" value="TreeGrafter"/>
</dbReference>
<dbReference type="GO" id="GO:0030154">
    <property type="term" value="P:cell differentiation"/>
    <property type="evidence" value="ECO:0007669"/>
    <property type="project" value="TreeGrafter"/>
</dbReference>
<feature type="DNA-binding region" description="Fork-head" evidence="3">
    <location>
        <begin position="16"/>
        <end position="82"/>
    </location>
</feature>
<dbReference type="PANTHER" id="PTHR11829:SF380">
    <property type="entry name" value="PROTEIN FORK HEAD"/>
    <property type="match status" value="1"/>
</dbReference>
<dbReference type="AlphaFoldDB" id="A0A183T7I0"/>
<comment type="subcellular location">
    <subcellularLocation>
        <location evidence="3">Nucleus</location>
    </subcellularLocation>
</comment>
<dbReference type="SMART" id="SM00339">
    <property type="entry name" value="FH"/>
    <property type="match status" value="1"/>
</dbReference>
<dbReference type="InterPro" id="IPR001766">
    <property type="entry name" value="Fork_head_dom"/>
</dbReference>
<evidence type="ECO:0000313" key="5">
    <source>
        <dbReference type="EMBL" id="VDL98813.1"/>
    </source>
</evidence>
<reference evidence="7" key="1">
    <citation type="submission" date="2016-06" db="UniProtKB">
        <authorList>
            <consortium name="WormBaseParasite"/>
        </authorList>
    </citation>
    <scope>IDENTIFICATION</scope>
</reference>
<keyword evidence="1 3" id="KW-0238">DNA-binding</keyword>
<dbReference type="GO" id="GO:0000978">
    <property type="term" value="F:RNA polymerase II cis-regulatory region sequence-specific DNA binding"/>
    <property type="evidence" value="ECO:0007669"/>
    <property type="project" value="TreeGrafter"/>
</dbReference>
<dbReference type="EMBL" id="UYSU01037260">
    <property type="protein sequence ID" value="VDL98813.1"/>
    <property type="molecule type" value="Genomic_DNA"/>
</dbReference>
<gene>
    <name evidence="5" type="ORF">SSLN_LOCUS12428</name>
</gene>
<dbReference type="Pfam" id="PF00250">
    <property type="entry name" value="Forkhead"/>
    <property type="match status" value="1"/>
</dbReference>
<dbReference type="Gene3D" id="1.10.10.10">
    <property type="entry name" value="Winged helix-like DNA-binding domain superfamily/Winged helix DNA-binding domain"/>
    <property type="match status" value="1"/>
</dbReference>
<evidence type="ECO:0000256" key="2">
    <source>
        <dbReference type="ARBA" id="ARBA00023242"/>
    </source>
</evidence>
<accession>A0A183T7I0</accession>
<organism evidence="7">
    <name type="scientific">Schistocephalus solidus</name>
    <name type="common">Tapeworm</name>
    <dbReference type="NCBI Taxonomy" id="70667"/>
    <lineage>
        <taxon>Eukaryota</taxon>
        <taxon>Metazoa</taxon>
        <taxon>Spiralia</taxon>
        <taxon>Lophotrochozoa</taxon>
        <taxon>Platyhelminthes</taxon>
        <taxon>Cestoda</taxon>
        <taxon>Eucestoda</taxon>
        <taxon>Diphyllobothriidea</taxon>
        <taxon>Diphyllobothriidae</taxon>
        <taxon>Schistocephalus</taxon>
    </lineage>
</organism>
<feature type="domain" description="Fork-head" evidence="4">
    <location>
        <begin position="16"/>
        <end position="82"/>
    </location>
</feature>
<protein>
    <submittedName>
        <fullName evidence="7">Fork-head domain-containing protein</fullName>
    </submittedName>
</protein>
<evidence type="ECO:0000256" key="1">
    <source>
        <dbReference type="ARBA" id="ARBA00023125"/>
    </source>
</evidence>
<dbReference type="InterPro" id="IPR036388">
    <property type="entry name" value="WH-like_DNA-bd_sf"/>
</dbReference>
<dbReference type="OrthoDB" id="5402974at2759"/>
<keyword evidence="2 3" id="KW-0539">Nucleus</keyword>
<dbReference type="SUPFAM" id="SSF46785">
    <property type="entry name" value="Winged helix' DNA-binding domain"/>
    <property type="match status" value="1"/>
</dbReference>